<gene>
    <name evidence="1" type="ORF">METZ01_LOCUS372804</name>
</gene>
<dbReference type="AlphaFoldDB" id="A0A382TCU7"/>
<accession>A0A382TCU7</accession>
<name>A0A382TCU7_9ZZZZ</name>
<protein>
    <submittedName>
        <fullName evidence="1">Uncharacterized protein</fullName>
    </submittedName>
</protein>
<sequence length="118" mass="13471">MRIQALSLVDITKTGKHKNNSKDDKAIFQNANYLTFQNCIMLRSNIISDTTPKIETMNVVNTTFGTSYSGEHKVWNMTFDTERDEATTLDLLKEDIDLVPIIPSLDETIKINNDVFRT</sequence>
<organism evidence="1">
    <name type="scientific">marine metagenome</name>
    <dbReference type="NCBI Taxonomy" id="408172"/>
    <lineage>
        <taxon>unclassified sequences</taxon>
        <taxon>metagenomes</taxon>
        <taxon>ecological metagenomes</taxon>
    </lineage>
</organism>
<feature type="non-terminal residue" evidence="1">
    <location>
        <position position="118"/>
    </location>
</feature>
<dbReference type="EMBL" id="UINC01135664">
    <property type="protein sequence ID" value="SVD19950.1"/>
    <property type="molecule type" value="Genomic_DNA"/>
</dbReference>
<reference evidence="1" key="1">
    <citation type="submission" date="2018-05" db="EMBL/GenBank/DDBJ databases">
        <authorList>
            <person name="Lanie J.A."/>
            <person name="Ng W.-L."/>
            <person name="Kazmierczak K.M."/>
            <person name="Andrzejewski T.M."/>
            <person name="Davidsen T.M."/>
            <person name="Wayne K.J."/>
            <person name="Tettelin H."/>
            <person name="Glass J.I."/>
            <person name="Rusch D."/>
            <person name="Podicherti R."/>
            <person name="Tsui H.-C.T."/>
            <person name="Winkler M.E."/>
        </authorList>
    </citation>
    <scope>NUCLEOTIDE SEQUENCE</scope>
</reference>
<evidence type="ECO:0000313" key="1">
    <source>
        <dbReference type="EMBL" id="SVD19950.1"/>
    </source>
</evidence>
<proteinExistence type="predicted"/>